<dbReference type="EMBL" id="CAJVQC010059018">
    <property type="protein sequence ID" value="CAG8799332.1"/>
    <property type="molecule type" value="Genomic_DNA"/>
</dbReference>
<proteinExistence type="predicted"/>
<evidence type="ECO:0000313" key="1">
    <source>
        <dbReference type="EMBL" id="CAG8799332.1"/>
    </source>
</evidence>
<protein>
    <submittedName>
        <fullName evidence="1">35164_t:CDS:1</fullName>
    </submittedName>
</protein>
<feature type="non-terminal residue" evidence="1">
    <location>
        <position position="46"/>
    </location>
</feature>
<keyword evidence="2" id="KW-1185">Reference proteome</keyword>
<sequence length="46" mass="5241">KSLRLLPVVKPYSESLLFRKVSNPTANLTAKLNQILELAHEHEVQD</sequence>
<comment type="caution">
    <text evidence="1">The sequence shown here is derived from an EMBL/GenBank/DDBJ whole genome shotgun (WGS) entry which is preliminary data.</text>
</comment>
<accession>A0ACA9RMK6</accession>
<gene>
    <name evidence="1" type="ORF">RPERSI_LOCUS20699</name>
</gene>
<name>A0ACA9RMK6_9GLOM</name>
<reference evidence="1" key="1">
    <citation type="submission" date="2021-06" db="EMBL/GenBank/DDBJ databases">
        <authorList>
            <person name="Kallberg Y."/>
            <person name="Tangrot J."/>
            <person name="Rosling A."/>
        </authorList>
    </citation>
    <scope>NUCLEOTIDE SEQUENCE</scope>
    <source>
        <strain evidence="1">MA461A</strain>
    </source>
</reference>
<dbReference type="Proteomes" id="UP000789920">
    <property type="component" value="Unassembled WGS sequence"/>
</dbReference>
<evidence type="ECO:0000313" key="2">
    <source>
        <dbReference type="Proteomes" id="UP000789920"/>
    </source>
</evidence>
<feature type="non-terminal residue" evidence="1">
    <location>
        <position position="1"/>
    </location>
</feature>
<organism evidence="1 2">
    <name type="scientific">Racocetra persica</name>
    <dbReference type="NCBI Taxonomy" id="160502"/>
    <lineage>
        <taxon>Eukaryota</taxon>
        <taxon>Fungi</taxon>
        <taxon>Fungi incertae sedis</taxon>
        <taxon>Mucoromycota</taxon>
        <taxon>Glomeromycotina</taxon>
        <taxon>Glomeromycetes</taxon>
        <taxon>Diversisporales</taxon>
        <taxon>Gigasporaceae</taxon>
        <taxon>Racocetra</taxon>
    </lineage>
</organism>